<sequence>MECSDVQRAVATDFLGRAPVVCPTEVPITFADSTGALGGDGKGPLLVSLHSPSRVLPAASWR</sequence>
<accession>A0AAE6G319</accession>
<evidence type="ECO:0000313" key="1">
    <source>
        <dbReference type="EMBL" id="QDE69917.1"/>
    </source>
</evidence>
<dbReference type="Proteomes" id="UP000320179">
    <property type="component" value="Chromosome"/>
</dbReference>
<dbReference type="EMBL" id="CP017174">
    <property type="protein sequence ID" value="QDE69917.1"/>
    <property type="molecule type" value="Genomic_DNA"/>
</dbReference>
<proteinExistence type="predicted"/>
<reference evidence="1 2" key="1">
    <citation type="journal article" date="2019" name="Science">
        <title>Social genes are selection hotspots in kin groups of a soil microbe.</title>
        <authorList>
            <person name="Wielgoss S."/>
            <person name="Wolfensberger R."/>
            <person name="Sun L."/>
            <person name="Fiegna F."/>
            <person name="Velicer G.J."/>
        </authorList>
    </citation>
    <scope>NUCLEOTIDE SEQUENCE [LARGE SCALE GENOMIC DNA]</scope>
    <source>
        <strain evidence="1 2">MC3.5.9c15</strain>
    </source>
</reference>
<organism evidence="1 2">
    <name type="scientific">Myxococcus xanthus</name>
    <dbReference type="NCBI Taxonomy" id="34"/>
    <lineage>
        <taxon>Bacteria</taxon>
        <taxon>Pseudomonadati</taxon>
        <taxon>Myxococcota</taxon>
        <taxon>Myxococcia</taxon>
        <taxon>Myxococcales</taxon>
        <taxon>Cystobacterineae</taxon>
        <taxon>Myxococcaceae</taxon>
        <taxon>Myxococcus</taxon>
    </lineage>
</organism>
<name>A0AAE6G319_MYXXA</name>
<evidence type="ECO:0000313" key="2">
    <source>
        <dbReference type="Proteomes" id="UP000320179"/>
    </source>
</evidence>
<dbReference type="AlphaFoldDB" id="A0AAE6G319"/>
<protein>
    <submittedName>
        <fullName evidence="1">Uncharacterized protein</fullName>
    </submittedName>
</protein>
<gene>
    <name evidence="1" type="ORF">BHS09_24685</name>
</gene>